<dbReference type="AlphaFoldDB" id="A0A9W6U8R8"/>
<dbReference type="OrthoDB" id="95750at2759"/>
<name>A0A9W6U8R8_9STRA</name>
<protein>
    <submittedName>
        <fullName evidence="2">Unnamed protein product</fullName>
    </submittedName>
</protein>
<evidence type="ECO:0000313" key="2">
    <source>
        <dbReference type="EMBL" id="GMF31252.1"/>
    </source>
</evidence>
<reference evidence="2" key="1">
    <citation type="submission" date="2023-04" db="EMBL/GenBank/DDBJ databases">
        <title>Phytophthora lilii NBRC 32176.</title>
        <authorList>
            <person name="Ichikawa N."/>
            <person name="Sato H."/>
            <person name="Tonouchi N."/>
        </authorList>
    </citation>
    <scope>NUCLEOTIDE SEQUENCE</scope>
    <source>
        <strain evidence="2">NBRC 32176</strain>
    </source>
</reference>
<dbReference type="EMBL" id="BSXW01000891">
    <property type="protein sequence ID" value="GMF31252.1"/>
    <property type="molecule type" value="Genomic_DNA"/>
</dbReference>
<accession>A0A9W6U8R8</accession>
<dbReference type="Proteomes" id="UP001165083">
    <property type="component" value="Unassembled WGS sequence"/>
</dbReference>
<organism evidence="2 3">
    <name type="scientific">Phytophthora lilii</name>
    <dbReference type="NCBI Taxonomy" id="2077276"/>
    <lineage>
        <taxon>Eukaryota</taxon>
        <taxon>Sar</taxon>
        <taxon>Stramenopiles</taxon>
        <taxon>Oomycota</taxon>
        <taxon>Peronosporomycetes</taxon>
        <taxon>Peronosporales</taxon>
        <taxon>Peronosporaceae</taxon>
        <taxon>Phytophthora</taxon>
    </lineage>
</organism>
<sequence>MLLDVSSRPDSKNEGDQPVDYNSRLSLLDTVYSDFNDGNQPGQYLSDRNYSDPRKRRCSCDSILEKLPGEIKVYRSMDSLNGDDEVQRQEHSDLYPPEFLNTISLIGMPPHKLC</sequence>
<feature type="region of interest" description="Disordered" evidence="1">
    <location>
        <begin position="1"/>
        <end position="22"/>
    </location>
</feature>
<evidence type="ECO:0000256" key="1">
    <source>
        <dbReference type="SAM" id="MobiDB-lite"/>
    </source>
</evidence>
<proteinExistence type="predicted"/>
<evidence type="ECO:0000313" key="3">
    <source>
        <dbReference type="Proteomes" id="UP001165083"/>
    </source>
</evidence>
<keyword evidence="3" id="KW-1185">Reference proteome</keyword>
<gene>
    <name evidence="2" type="ORF">Plil01_001337300</name>
</gene>
<comment type="caution">
    <text evidence="2">The sequence shown here is derived from an EMBL/GenBank/DDBJ whole genome shotgun (WGS) entry which is preliminary data.</text>
</comment>